<dbReference type="OrthoDB" id="2302008at2"/>
<dbReference type="STRING" id="1423727.FC34_GL001039"/>
<organism evidence="1 2">
    <name type="scientific">Lacticaseibacillus brantae DSM 23927</name>
    <dbReference type="NCBI Taxonomy" id="1423727"/>
    <lineage>
        <taxon>Bacteria</taxon>
        <taxon>Bacillati</taxon>
        <taxon>Bacillota</taxon>
        <taxon>Bacilli</taxon>
        <taxon>Lactobacillales</taxon>
        <taxon>Lactobacillaceae</taxon>
        <taxon>Lacticaseibacillus</taxon>
    </lineage>
</organism>
<dbReference type="RefSeq" id="WP_057894326.1">
    <property type="nucleotide sequence ID" value="NZ_AYZQ01000002.1"/>
</dbReference>
<gene>
    <name evidence="1" type="ORF">FC34_GL001039</name>
</gene>
<protein>
    <submittedName>
        <fullName evidence="1">Uncharacterized protein</fullName>
    </submittedName>
</protein>
<reference evidence="1 2" key="1">
    <citation type="journal article" date="2015" name="Genome Announc.">
        <title>Expanding the biotechnology potential of lactobacilli through comparative genomics of 213 strains and associated genera.</title>
        <authorList>
            <person name="Sun Z."/>
            <person name="Harris H.M."/>
            <person name="McCann A."/>
            <person name="Guo C."/>
            <person name="Argimon S."/>
            <person name="Zhang W."/>
            <person name="Yang X."/>
            <person name="Jeffery I.B."/>
            <person name="Cooney J.C."/>
            <person name="Kagawa T.F."/>
            <person name="Liu W."/>
            <person name="Song Y."/>
            <person name="Salvetti E."/>
            <person name="Wrobel A."/>
            <person name="Rasinkangas P."/>
            <person name="Parkhill J."/>
            <person name="Rea M.C."/>
            <person name="O'Sullivan O."/>
            <person name="Ritari J."/>
            <person name="Douillard F.P."/>
            <person name="Paul Ross R."/>
            <person name="Yang R."/>
            <person name="Briner A.E."/>
            <person name="Felis G.E."/>
            <person name="de Vos W.M."/>
            <person name="Barrangou R."/>
            <person name="Klaenhammer T.R."/>
            <person name="Caufield P.W."/>
            <person name="Cui Y."/>
            <person name="Zhang H."/>
            <person name="O'Toole P.W."/>
        </authorList>
    </citation>
    <scope>NUCLEOTIDE SEQUENCE [LARGE SCALE GENOMIC DNA]</scope>
    <source>
        <strain evidence="1 2">DSM 23927</strain>
    </source>
</reference>
<evidence type="ECO:0000313" key="2">
    <source>
        <dbReference type="Proteomes" id="UP000051672"/>
    </source>
</evidence>
<comment type="caution">
    <text evidence="1">The sequence shown here is derived from an EMBL/GenBank/DDBJ whole genome shotgun (WGS) entry which is preliminary data.</text>
</comment>
<dbReference type="Proteomes" id="UP000051672">
    <property type="component" value="Unassembled WGS sequence"/>
</dbReference>
<accession>A0A0R2AXD2</accession>
<dbReference type="EMBL" id="AYZQ01000002">
    <property type="protein sequence ID" value="KRM72056.1"/>
    <property type="molecule type" value="Genomic_DNA"/>
</dbReference>
<name>A0A0R2AXD2_9LACO</name>
<dbReference type="AlphaFoldDB" id="A0A0R2AXD2"/>
<dbReference type="PATRIC" id="fig|1423727.3.peg.1047"/>
<keyword evidence="2" id="KW-1185">Reference proteome</keyword>
<proteinExistence type="predicted"/>
<sequence>MKLYQALTQVTLNDTMADDSPDFTITTQLTKPLGYTPSQLYHYIDAVLEPGSRHDQSNLSFVTDPVYIGENFDFKSVDFTSDLTGFEDKMAFAQYVVRDLNRHVSVNIDLTKHEYQIIFVD</sequence>
<evidence type="ECO:0000313" key="1">
    <source>
        <dbReference type="EMBL" id="KRM72056.1"/>
    </source>
</evidence>